<dbReference type="EMBL" id="JYLH01000001">
    <property type="protein sequence ID" value="KRP48707.1"/>
    <property type="molecule type" value="Genomic_DNA"/>
</dbReference>
<feature type="compositionally biased region" description="Polar residues" evidence="1">
    <location>
        <begin position="149"/>
        <end position="165"/>
    </location>
</feature>
<comment type="caution">
    <text evidence="2">The sequence shown here is derived from an EMBL/GenBank/DDBJ whole genome shotgun (WGS) entry which is preliminary data.</text>
</comment>
<protein>
    <submittedName>
        <fullName evidence="2">Uncharacterized protein</fullName>
    </submittedName>
</protein>
<reference evidence="2 3" key="1">
    <citation type="submission" date="2015-02" db="EMBL/GenBank/DDBJ databases">
        <title>Pseudomonas helleri sp. nov. and Pseudomonas weihenstephanensis sp. nov., isolated from raw cows milk.</title>
        <authorList>
            <person name="von Neubeck M."/>
            <person name="Huptas C."/>
            <person name="Wenning M."/>
            <person name="Scherer S."/>
        </authorList>
    </citation>
    <scope>NUCLEOTIDE SEQUENCE [LARGE SCALE GENOMIC DNA]</scope>
    <source>
        <strain evidence="2 3">DSM 17149</strain>
    </source>
</reference>
<evidence type="ECO:0000256" key="1">
    <source>
        <dbReference type="SAM" id="MobiDB-lite"/>
    </source>
</evidence>
<evidence type="ECO:0000313" key="3">
    <source>
        <dbReference type="Proteomes" id="UP000051446"/>
    </source>
</evidence>
<accession>A0A0R2YQ44</accession>
<dbReference type="RefSeq" id="WP_057010590.1">
    <property type="nucleotide sequence ID" value="NZ_JYLH01000001.1"/>
</dbReference>
<name>A0A0R2YQ44_9PSED</name>
<sequence>MIQPMTFKRRRTLPVHRLPYVGDSYCSGANGRIGYWDVPLTGGYSGGWKTGGALAMIALKHLSNYNQRIDGDHLKYIASSWIELASKASPDELETLRAQVLGFMAEVGKFAEAAAVGSRLRLAKVDDKAELKKANEGLGFKAPERKRSSPISDDTTSSVADSIKA</sequence>
<dbReference type="PATRIC" id="fig|75588.4.peg.1883"/>
<feature type="region of interest" description="Disordered" evidence="1">
    <location>
        <begin position="136"/>
        <end position="165"/>
    </location>
</feature>
<evidence type="ECO:0000313" key="2">
    <source>
        <dbReference type="EMBL" id="KRP48707.1"/>
    </source>
</evidence>
<gene>
    <name evidence="2" type="ORF">TU73_01020</name>
</gene>
<dbReference type="Proteomes" id="UP000051446">
    <property type="component" value="Unassembled WGS sequence"/>
</dbReference>
<proteinExistence type="predicted"/>
<organism evidence="2 3">
    <name type="scientific">Pseudomonas libanensis</name>
    <dbReference type="NCBI Taxonomy" id="75588"/>
    <lineage>
        <taxon>Bacteria</taxon>
        <taxon>Pseudomonadati</taxon>
        <taxon>Pseudomonadota</taxon>
        <taxon>Gammaproteobacteria</taxon>
        <taxon>Pseudomonadales</taxon>
        <taxon>Pseudomonadaceae</taxon>
        <taxon>Pseudomonas</taxon>
    </lineage>
</organism>
<dbReference type="AlphaFoldDB" id="A0A0R2YQ44"/>